<evidence type="ECO:0000256" key="8">
    <source>
        <dbReference type="ARBA" id="ARBA00022692"/>
    </source>
</evidence>
<protein>
    <recommendedName>
        <fullName evidence="5">Sec translocon accessory complex subunit YajC</fullName>
    </recommendedName>
</protein>
<dbReference type="PRINTS" id="PR01853">
    <property type="entry name" value="YAJCTRNLCASE"/>
</dbReference>
<evidence type="ECO:0000256" key="6">
    <source>
        <dbReference type="ARBA" id="ARBA00022448"/>
    </source>
</evidence>
<feature type="region of interest" description="Disordered" evidence="13">
    <location>
        <begin position="113"/>
        <end position="138"/>
    </location>
</feature>
<sequence>MSSNELTTILVNIGPLVIIILIFWLFIVRPQQKKAKEHQKAVSEMKSGTGVIFANGIRGIFLRREDEKFLMLEIARDVVVAVVAESITHIITEDDSKTTVKAELNNNKEKSGIVKKEGDFSNNNGNRKKPRFRLNNSK</sequence>
<keyword evidence="11" id="KW-0811">Translocation</keyword>
<dbReference type="PANTHER" id="PTHR33909">
    <property type="entry name" value="SEC TRANSLOCON ACCESSORY COMPLEX SUBUNIT YAJC"/>
    <property type="match status" value="1"/>
</dbReference>
<feature type="transmembrane region" description="Helical" evidence="14">
    <location>
        <begin position="6"/>
        <end position="28"/>
    </location>
</feature>
<dbReference type="PANTHER" id="PTHR33909:SF1">
    <property type="entry name" value="SEC TRANSLOCON ACCESSORY COMPLEX SUBUNIT YAJC"/>
    <property type="match status" value="1"/>
</dbReference>
<evidence type="ECO:0000256" key="2">
    <source>
        <dbReference type="ARBA" id="ARBA00004377"/>
    </source>
</evidence>
<evidence type="ECO:0000256" key="13">
    <source>
        <dbReference type="SAM" id="MobiDB-lite"/>
    </source>
</evidence>
<dbReference type="EMBL" id="CP110343">
    <property type="protein sequence ID" value="WPX97539.1"/>
    <property type="molecule type" value="Genomic_DNA"/>
</dbReference>
<dbReference type="Pfam" id="PF02699">
    <property type="entry name" value="YajC"/>
    <property type="match status" value="1"/>
</dbReference>
<keyword evidence="8 14" id="KW-0812">Transmembrane</keyword>
<keyword evidence="12 14" id="KW-0472">Membrane</keyword>
<evidence type="ECO:0000256" key="7">
    <source>
        <dbReference type="ARBA" id="ARBA00022475"/>
    </source>
</evidence>
<keyword evidence="7" id="KW-1003">Cell membrane</keyword>
<comment type="subcellular location">
    <subcellularLocation>
        <location evidence="2">Cell inner membrane</location>
        <topology evidence="2">Single-pass membrane protein</topology>
    </subcellularLocation>
</comment>
<evidence type="ECO:0000256" key="11">
    <source>
        <dbReference type="ARBA" id="ARBA00023010"/>
    </source>
</evidence>
<evidence type="ECO:0000256" key="4">
    <source>
        <dbReference type="ARBA" id="ARBA00011718"/>
    </source>
</evidence>
<keyword evidence="16" id="KW-1185">Reference proteome</keyword>
<dbReference type="SMART" id="SM01323">
    <property type="entry name" value="YajC"/>
    <property type="match status" value="1"/>
</dbReference>
<dbReference type="NCBIfam" id="TIGR00739">
    <property type="entry name" value="yajC"/>
    <property type="match status" value="1"/>
</dbReference>
<comment type="function">
    <text evidence="1">The SecYEG-SecDF-YajC-YidC holo-translocon (HTL) protein secretase/insertase is a supercomplex required for protein secretion, insertion of proteins into membranes, and assembly of membrane protein complexes. While the SecYEG complex is essential for assembly of a number of proteins and complexes, the SecDF-YajC-YidC subcomplex facilitates these functions.</text>
</comment>
<proteinExistence type="inferred from homology"/>
<name>A0ABZ0UN37_9RICK</name>
<dbReference type="RefSeq" id="WP_323722201.1">
    <property type="nucleotide sequence ID" value="NZ_CP110343.1"/>
</dbReference>
<evidence type="ECO:0000256" key="5">
    <source>
        <dbReference type="ARBA" id="ARBA00014962"/>
    </source>
</evidence>
<keyword evidence="10 14" id="KW-1133">Transmembrane helix</keyword>
<dbReference type="Proteomes" id="UP001325140">
    <property type="component" value="Chromosome"/>
</dbReference>
<comment type="subunit">
    <text evidence="4">Part of the SecDF-YidC-YajC translocase complex. The SecDF-YidC-YajC translocase forms a supercomplex with SecYEG, called the holo-translocon (HTL).</text>
</comment>
<evidence type="ECO:0000313" key="15">
    <source>
        <dbReference type="EMBL" id="WPX97539.1"/>
    </source>
</evidence>
<evidence type="ECO:0000256" key="14">
    <source>
        <dbReference type="SAM" id="Phobius"/>
    </source>
</evidence>
<evidence type="ECO:0000256" key="10">
    <source>
        <dbReference type="ARBA" id="ARBA00022989"/>
    </source>
</evidence>
<evidence type="ECO:0000256" key="9">
    <source>
        <dbReference type="ARBA" id="ARBA00022927"/>
    </source>
</evidence>
<comment type="similarity">
    <text evidence="3">Belongs to the YajC family.</text>
</comment>
<gene>
    <name evidence="15" type="ORF">Fokcrypt_00044</name>
</gene>
<evidence type="ECO:0000256" key="1">
    <source>
        <dbReference type="ARBA" id="ARBA00002061"/>
    </source>
</evidence>
<evidence type="ECO:0000313" key="16">
    <source>
        <dbReference type="Proteomes" id="UP001325140"/>
    </source>
</evidence>
<accession>A0ABZ0UN37</accession>
<evidence type="ECO:0000256" key="12">
    <source>
        <dbReference type="ARBA" id="ARBA00023136"/>
    </source>
</evidence>
<dbReference type="InterPro" id="IPR003849">
    <property type="entry name" value="Preprotein_translocase_YajC"/>
</dbReference>
<evidence type="ECO:0000256" key="3">
    <source>
        <dbReference type="ARBA" id="ARBA00006742"/>
    </source>
</evidence>
<keyword evidence="6" id="KW-0813">Transport</keyword>
<organism evidence="15 16">
    <name type="scientific">Candidatus Fokinia crypta</name>
    <dbReference type="NCBI Taxonomy" id="1920990"/>
    <lineage>
        <taxon>Bacteria</taxon>
        <taxon>Pseudomonadati</taxon>
        <taxon>Pseudomonadota</taxon>
        <taxon>Alphaproteobacteria</taxon>
        <taxon>Rickettsiales</taxon>
        <taxon>Candidatus Midichloriaceae</taxon>
        <taxon>Candidatus Fokinia</taxon>
    </lineage>
</organism>
<keyword evidence="9" id="KW-0653">Protein transport</keyword>
<reference evidence="15" key="1">
    <citation type="submission" date="2022-10" db="EMBL/GenBank/DDBJ databases">
        <title>Host association and intracellularity evolved multiple times independently in the Rickettsiales.</title>
        <authorList>
            <person name="Castelli M."/>
            <person name="Nardi T."/>
            <person name="Gammuto L."/>
            <person name="Bellinzona G."/>
            <person name="Sabaneyeva E."/>
            <person name="Potekhin A."/>
            <person name="Serra V."/>
            <person name="Petroni G."/>
            <person name="Sassera D."/>
        </authorList>
    </citation>
    <scope>NUCLEOTIDE SEQUENCE [LARGE SCALE GENOMIC DNA]</scope>
    <source>
        <strain evidence="15">US_Bl 11III1</strain>
    </source>
</reference>